<dbReference type="Proteomes" id="UP000644693">
    <property type="component" value="Unassembled WGS sequence"/>
</dbReference>
<reference evidence="1" key="2">
    <citation type="submission" date="2020-09" db="EMBL/GenBank/DDBJ databases">
        <authorList>
            <person name="Sun Q."/>
            <person name="Kim S."/>
        </authorList>
    </citation>
    <scope>NUCLEOTIDE SEQUENCE</scope>
    <source>
        <strain evidence="1">KCTC 23430</strain>
    </source>
</reference>
<protein>
    <recommendedName>
        <fullName evidence="3">TonB C-terminal domain-containing protein</fullName>
    </recommendedName>
</protein>
<evidence type="ECO:0000313" key="1">
    <source>
        <dbReference type="EMBL" id="GHD32100.1"/>
    </source>
</evidence>
<dbReference type="EMBL" id="BMYM01000001">
    <property type="protein sequence ID" value="GHD32100.1"/>
    <property type="molecule type" value="Genomic_DNA"/>
</dbReference>
<proteinExistence type="predicted"/>
<sequence length="163" mass="18199">MIFAVLLIGALIAQPTYAQYWDRGEPKLGSRIATVGTRSPWPLDRNFSEFSSEEQRRYKTAHYEGMPDDETPPFPINGLGVVAQEIRDTARGRVLSWPRGRVFAVVTVSESGHAKKVEVYESPSVDITKITSYVLMNSTFSPAECAGAACQGEFLWEVNYYTP</sequence>
<organism evidence="1 2">
    <name type="scientific">Parahalioglobus pacificus</name>
    <dbReference type="NCBI Taxonomy" id="930806"/>
    <lineage>
        <taxon>Bacteria</taxon>
        <taxon>Pseudomonadati</taxon>
        <taxon>Pseudomonadota</taxon>
        <taxon>Gammaproteobacteria</taxon>
        <taxon>Cellvibrionales</taxon>
        <taxon>Halieaceae</taxon>
        <taxon>Parahalioglobus</taxon>
    </lineage>
</organism>
<accession>A0A918XH41</accession>
<evidence type="ECO:0008006" key="3">
    <source>
        <dbReference type="Google" id="ProtNLM"/>
    </source>
</evidence>
<comment type="caution">
    <text evidence="1">The sequence shown here is derived from an EMBL/GenBank/DDBJ whole genome shotgun (WGS) entry which is preliminary data.</text>
</comment>
<keyword evidence="2" id="KW-1185">Reference proteome</keyword>
<evidence type="ECO:0000313" key="2">
    <source>
        <dbReference type="Proteomes" id="UP000644693"/>
    </source>
</evidence>
<name>A0A918XH41_9GAMM</name>
<dbReference type="AlphaFoldDB" id="A0A918XH41"/>
<gene>
    <name evidence="1" type="ORF">GCM10007053_15840</name>
</gene>
<reference evidence="1" key="1">
    <citation type="journal article" date="2014" name="Int. J. Syst. Evol. Microbiol.">
        <title>Complete genome sequence of Corynebacterium casei LMG S-19264T (=DSM 44701T), isolated from a smear-ripened cheese.</title>
        <authorList>
            <consortium name="US DOE Joint Genome Institute (JGI-PGF)"/>
            <person name="Walter F."/>
            <person name="Albersmeier A."/>
            <person name="Kalinowski J."/>
            <person name="Ruckert C."/>
        </authorList>
    </citation>
    <scope>NUCLEOTIDE SEQUENCE</scope>
    <source>
        <strain evidence="1">KCTC 23430</strain>
    </source>
</reference>